<dbReference type="InterPro" id="IPR051052">
    <property type="entry name" value="Diverse_substrate_MTase"/>
</dbReference>
<dbReference type="InterPro" id="IPR013216">
    <property type="entry name" value="Methyltransf_11"/>
</dbReference>
<dbReference type="GO" id="GO:0032259">
    <property type="term" value="P:methylation"/>
    <property type="evidence" value="ECO:0007669"/>
    <property type="project" value="UniProtKB-KW"/>
</dbReference>
<sequence>MATFSKATFDAASYLAFRPSYPQWLYEEILAFHRLGRRKASASSSTAGPAPESVIPFFRSAWDLGCGPGISSLPLQPKFDHVTGLEPSANMVANAIRLDSSILPSSSSSGSSESNHPRLRTLTPALRRALLGDAANPIQKLGSINYIQGHAEDLAKHCPPASADLIVAGQAAHWFNYEKLWPALARSIAPGGTVAFWGYAEFSLPDFPQSAPLISAFMSDPNTMSAEAKALTEKEDFQGGITNVGAFFERPGRSILDRGLVDLPWPWQVEGAVNSPDANLDRWDRSSATRTLHSVVGLPSSSWNPAWPPVDRASDEAGQTMDLVVDWNGLEKYLRTASAVANFLHQHPNDADQYAGRDVVQRFIRQLRTIIPADELRLRWPVSLLMLKAK</sequence>
<dbReference type="GO" id="GO:0046547">
    <property type="term" value="F:trans-aconitate 3-methyltransferase activity"/>
    <property type="evidence" value="ECO:0007669"/>
    <property type="project" value="UniProtKB-EC"/>
</dbReference>
<dbReference type="SUPFAM" id="SSF53335">
    <property type="entry name" value="S-adenosyl-L-methionine-dependent methyltransferases"/>
    <property type="match status" value="1"/>
</dbReference>
<dbReference type="PANTHER" id="PTHR44942">
    <property type="entry name" value="METHYLTRANSF_11 DOMAIN-CONTAINING PROTEIN"/>
    <property type="match status" value="1"/>
</dbReference>
<dbReference type="AlphaFoldDB" id="A0AAN6JQW4"/>
<evidence type="ECO:0000313" key="6">
    <source>
        <dbReference type="Proteomes" id="UP001176517"/>
    </source>
</evidence>
<dbReference type="EMBL" id="JAPDMZ010000129">
    <property type="protein sequence ID" value="KAK0548755.1"/>
    <property type="molecule type" value="Genomic_DNA"/>
</dbReference>
<feature type="domain" description="Methyltransferase type 11" evidence="4">
    <location>
        <begin position="138"/>
        <end position="196"/>
    </location>
</feature>
<protein>
    <submittedName>
        <fullName evidence="5">Trans-aconitate methyltransferase 1</fullName>
        <ecNumber evidence="5">2.1.1.145</ecNumber>
    </submittedName>
</protein>
<dbReference type="EC" id="2.1.1.145" evidence="5"/>
<accession>A0AAN6JQW4</accession>
<name>A0AAN6JQW4_9BASI</name>
<organism evidence="5 6">
    <name type="scientific">Tilletia horrida</name>
    <dbReference type="NCBI Taxonomy" id="155126"/>
    <lineage>
        <taxon>Eukaryota</taxon>
        <taxon>Fungi</taxon>
        <taxon>Dikarya</taxon>
        <taxon>Basidiomycota</taxon>
        <taxon>Ustilaginomycotina</taxon>
        <taxon>Exobasidiomycetes</taxon>
        <taxon>Tilletiales</taxon>
        <taxon>Tilletiaceae</taxon>
        <taxon>Tilletia</taxon>
    </lineage>
</organism>
<evidence type="ECO:0000256" key="1">
    <source>
        <dbReference type="ARBA" id="ARBA00008361"/>
    </source>
</evidence>
<evidence type="ECO:0000256" key="3">
    <source>
        <dbReference type="ARBA" id="ARBA00022679"/>
    </source>
</evidence>
<dbReference type="Proteomes" id="UP001176517">
    <property type="component" value="Unassembled WGS sequence"/>
</dbReference>
<dbReference type="Gene3D" id="3.40.50.150">
    <property type="entry name" value="Vaccinia Virus protein VP39"/>
    <property type="match status" value="1"/>
</dbReference>
<evidence type="ECO:0000313" key="5">
    <source>
        <dbReference type="EMBL" id="KAK0548755.1"/>
    </source>
</evidence>
<gene>
    <name evidence="5" type="primary">TMT1</name>
    <name evidence="5" type="ORF">OC846_004372</name>
</gene>
<keyword evidence="2 5" id="KW-0489">Methyltransferase</keyword>
<keyword evidence="3 5" id="KW-0808">Transferase</keyword>
<evidence type="ECO:0000256" key="2">
    <source>
        <dbReference type="ARBA" id="ARBA00022603"/>
    </source>
</evidence>
<dbReference type="CDD" id="cd02440">
    <property type="entry name" value="AdoMet_MTases"/>
    <property type="match status" value="1"/>
</dbReference>
<evidence type="ECO:0000259" key="4">
    <source>
        <dbReference type="Pfam" id="PF08241"/>
    </source>
</evidence>
<comment type="similarity">
    <text evidence="1">Belongs to the methyltransferase superfamily.</text>
</comment>
<dbReference type="PANTHER" id="PTHR44942:SF4">
    <property type="entry name" value="METHYLTRANSFERASE TYPE 11 DOMAIN-CONTAINING PROTEIN"/>
    <property type="match status" value="1"/>
</dbReference>
<reference evidence="5" key="1">
    <citation type="journal article" date="2023" name="PhytoFront">
        <title>Draft Genome Resources of Seven Strains of Tilletia horrida, Causal Agent of Kernel Smut of Rice.</title>
        <authorList>
            <person name="Khanal S."/>
            <person name="Antony Babu S."/>
            <person name="Zhou X.G."/>
        </authorList>
    </citation>
    <scope>NUCLEOTIDE SEQUENCE</scope>
    <source>
        <strain evidence="5">TX6</strain>
    </source>
</reference>
<proteinExistence type="inferred from homology"/>
<keyword evidence="6" id="KW-1185">Reference proteome</keyword>
<comment type="caution">
    <text evidence="5">The sequence shown here is derived from an EMBL/GenBank/DDBJ whole genome shotgun (WGS) entry which is preliminary data.</text>
</comment>
<dbReference type="InterPro" id="IPR029063">
    <property type="entry name" value="SAM-dependent_MTases_sf"/>
</dbReference>
<dbReference type="Pfam" id="PF08241">
    <property type="entry name" value="Methyltransf_11"/>
    <property type="match status" value="1"/>
</dbReference>